<accession>A0A0D2L0Z7</accession>
<feature type="compositionally biased region" description="Gly residues" evidence="1">
    <location>
        <begin position="361"/>
        <end position="371"/>
    </location>
</feature>
<feature type="region of interest" description="Disordered" evidence="1">
    <location>
        <begin position="427"/>
        <end position="451"/>
    </location>
</feature>
<dbReference type="OrthoDB" id="4157633at2759"/>
<proteinExistence type="predicted"/>
<sequence>MCLFHILDCSASNASELRRMLTRPSPEIIAAGLVRCKWHQAITRRSNADAKFQDPGALCPYVVVRHDQVPLPADQVKDLVEAVYLGRTSRPRGCRKCEETITNRKMLGPIPTSAEKADYLTALREVEATLSSPALAGGAAAPGKRRIGSLNVSDDAGLLGLATQGLHSSTQRSQGSGVSNALQRRKEELGIAMSTHLSIVARRSRSRQAVHLPPEKKGGPTGQSQKQGKEKESRVMGQQPGLNTQRHNYIDLTASSTITPSRSQTEPAVLSMSATAEHREKNIKEHVADAFTRLDHAAAQQKDGTPTHGTVGTQQDAGEFGIEILRAVRDGSFQAAVEEHVSRQHWAIDAPTASASSSSKVGGGGGGGRTGTGKVDMLIDSVRMLRAEKAGLIDRVAGLLDEKAASVEREAVLLRRVAELERLVQGQVNDSVKGKEKEKGAIWPSPSPQAP</sequence>
<organism evidence="2 3">
    <name type="scientific">Fonsecaea multimorphosa CBS 102226</name>
    <dbReference type="NCBI Taxonomy" id="1442371"/>
    <lineage>
        <taxon>Eukaryota</taxon>
        <taxon>Fungi</taxon>
        <taxon>Dikarya</taxon>
        <taxon>Ascomycota</taxon>
        <taxon>Pezizomycotina</taxon>
        <taxon>Eurotiomycetes</taxon>
        <taxon>Chaetothyriomycetidae</taxon>
        <taxon>Chaetothyriales</taxon>
        <taxon>Herpotrichiellaceae</taxon>
        <taxon>Fonsecaea</taxon>
    </lineage>
</organism>
<dbReference type="EMBL" id="KN848063">
    <property type="protein sequence ID" value="KIY02709.1"/>
    <property type="molecule type" value="Genomic_DNA"/>
</dbReference>
<dbReference type="Proteomes" id="UP000053411">
    <property type="component" value="Unassembled WGS sequence"/>
</dbReference>
<protein>
    <submittedName>
        <fullName evidence="2">Uncharacterized protein</fullName>
    </submittedName>
</protein>
<evidence type="ECO:0000313" key="3">
    <source>
        <dbReference type="Proteomes" id="UP000053411"/>
    </source>
</evidence>
<dbReference type="AlphaFoldDB" id="A0A0D2L0Z7"/>
<feature type="region of interest" description="Disordered" evidence="1">
    <location>
        <begin position="200"/>
        <end position="246"/>
    </location>
</feature>
<gene>
    <name evidence="2" type="ORF">Z520_01174</name>
</gene>
<evidence type="ECO:0000313" key="2">
    <source>
        <dbReference type="EMBL" id="KIY02709.1"/>
    </source>
</evidence>
<dbReference type="RefSeq" id="XP_016636831.1">
    <property type="nucleotide sequence ID" value="XM_016771692.1"/>
</dbReference>
<dbReference type="VEuPathDB" id="FungiDB:Z520_01174"/>
<name>A0A0D2L0Z7_9EURO</name>
<reference evidence="2 3" key="1">
    <citation type="submission" date="2015-01" db="EMBL/GenBank/DDBJ databases">
        <title>The Genome Sequence of Fonsecaea multimorphosa CBS 102226.</title>
        <authorList>
            <consortium name="The Broad Institute Genomics Platform"/>
            <person name="Cuomo C."/>
            <person name="de Hoog S."/>
            <person name="Gorbushina A."/>
            <person name="Stielow B."/>
            <person name="Teixiera M."/>
            <person name="Abouelleil A."/>
            <person name="Chapman S.B."/>
            <person name="Priest M."/>
            <person name="Young S.K."/>
            <person name="Wortman J."/>
            <person name="Nusbaum C."/>
            <person name="Birren B."/>
        </authorList>
    </citation>
    <scope>NUCLEOTIDE SEQUENCE [LARGE SCALE GENOMIC DNA]</scope>
    <source>
        <strain evidence="2 3">CBS 102226</strain>
    </source>
</reference>
<evidence type="ECO:0000256" key="1">
    <source>
        <dbReference type="SAM" id="MobiDB-lite"/>
    </source>
</evidence>
<feature type="region of interest" description="Disordered" evidence="1">
    <location>
        <begin position="349"/>
        <end position="372"/>
    </location>
</feature>
<keyword evidence="3" id="KW-1185">Reference proteome</keyword>
<dbReference type="GeneID" id="27706920"/>